<evidence type="ECO:0000256" key="6">
    <source>
        <dbReference type="ARBA" id="ARBA00022475"/>
    </source>
</evidence>
<dbReference type="AlphaFoldDB" id="A0A1R3W4P6"/>
<sequence length="366" mass="40506">MSLIYRYISREILLSLLAVMVVLFLIIMGGSLTRLLELVAEGRIPADTLPWVLLLGSFNTLLLLMPVSLFLAVMLSLGRLYKDSEMAALRACGVGMRQLYGAIYTVALPLALILSVLVLLLMPVVSQQVEQLRAITHDRSDLAGIVPGRFMQAGVGTGTVIFVESLSADKQRLQGVLIERRVRGGPTQVIRAESGERRIDSSTGDAYLVLVDGYRYEGDPGSADFRIVRFAEHGLRLPEQTEVFMRQRTSMLTTAEIWGSAQLDHQAELQWRLSAPVSLLILALLALPLAHTTPRQGRFAKLALGILVYVLYAQLQISGRSWFAEGVTPAWLGMWWVHAVMLLVALSVLLRQLPLGRGNRLRQRPA</sequence>
<dbReference type="EMBL" id="FTPK01000003">
    <property type="protein sequence ID" value="SIT72583.1"/>
    <property type="molecule type" value="Genomic_DNA"/>
</dbReference>
<comment type="function">
    <text evidence="1">Part of the ABC transporter complex LptBFG involved in the translocation of lipopolysaccharide (LPS) from the inner membrane to the outer membrane.</text>
</comment>
<evidence type="ECO:0000256" key="10">
    <source>
        <dbReference type="ARBA" id="ARBA00023136"/>
    </source>
</evidence>
<dbReference type="InterPro" id="IPR030922">
    <property type="entry name" value="LptF"/>
</dbReference>
<dbReference type="PANTHER" id="PTHR33529">
    <property type="entry name" value="SLR0882 PROTEIN-RELATED"/>
    <property type="match status" value="1"/>
</dbReference>
<dbReference type="NCBIfam" id="TIGR04407">
    <property type="entry name" value="LptF_YjgP"/>
    <property type="match status" value="1"/>
</dbReference>
<dbReference type="GO" id="GO:0043190">
    <property type="term" value="C:ATP-binding cassette (ABC) transporter complex"/>
    <property type="evidence" value="ECO:0007669"/>
    <property type="project" value="InterPro"/>
</dbReference>
<comment type="subunit">
    <text evidence="11">Component of the lipopolysaccharide transport and assembly complex. The LptBFG transporter is composed of two ATP-binding proteins (LptB) and two transmembrane proteins (LptF and LptG).</text>
</comment>
<keyword evidence="14" id="KW-1185">Reference proteome</keyword>
<dbReference type="Proteomes" id="UP000223759">
    <property type="component" value="Unassembled WGS sequence"/>
</dbReference>
<evidence type="ECO:0000256" key="5">
    <source>
        <dbReference type="ARBA" id="ARBA00022448"/>
    </source>
</evidence>
<feature type="transmembrane region" description="Helical" evidence="12">
    <location>
        <begin position="271"/>
        <end position="290"/>
    </location>
</feature>
<keyword evidence="9 12" id="KW-1133">Transmembrane helix</keyword>
<evidence type="ECO:0000313" key="14">
    <source>
        <dbReference type="Proteomes" id="UP000223759"/>
    </source>
</evidence>
<dbReference type="GO" id="GO:0015920">
    <property type="term" value="P:lipopolysaccharide transport"/>
    <property type="evidence" value="ECO:0007669"/>
    <property type="project" value="TreeGrafter"/>
</dbReference>
<protein>
    <recommendedName>
        <fullName evidence="4">Lipopolysaccharide export system permease protein LptF</fullName>
    </recommendedName>
</protein>
<dbReference type="OrthoDB" id="9778062at2"/>
<proteinExistence type="inferred from homology"/>
<feature type="transmembrane region" description="Helical" evidence="12">
    <location>
        <begin position="302"/>
        <end position="323"/>
    </location>
</feature>
<accession>A0A1R3W4P6</accession>
<gene>
    <name evidence="13" type="ORF">SAMN05216526_1685</name>
</gene>
<evidence type="ECO:0000256" key="7">
    <source>
        <dbReference type="ARBA" id="ARBA00022519"/>
    </source>
</evidence>
<keyword evidence="8 12" id="KW-0812">Transmembrane</keyword>
<comment type="similarity">
    <text evidence="3">Belongs to the LptF/LptG family.</text>
</comment>
<organism evidence="13 14">
    <name type="scientific">Ectothiorhodosinus mongolicus</name>
    <dbReference type="NCBI Taxonomy" id="233100"/>
    <lineage>
        <taxon>Bacteria</taxon>
        <taxon>Pseudomonadati</taxon>
        <taxon>Pseudomonadota</taxon>
        <taxon>Gammaproteobacteria</taxon>
        <taxon>Chromatiales</taxon>
        <taxon>Ectothiorhodospiraceae</taxon>
        <taxon>Ectothiorhodosinus</taxon>
    </lineage>
</organism>
<evidence type="ECO:0000313" key="13">
    <source>
        <dbReference type="EMBL" id="SIT72583.1"/>
    </source>
</evidence>
<feature type="transmembrane region" description="Helical" evidence="12">
    <location>
        <begin position="335"/>
        <end position="354"/>
    </location>
</feature>
<dbReference type="RefSeq" id="WP_076756087.1">
    <property type="nucleotide sequence ID" value="NZ_CP023018.1"/>
</dbReference>
<dbReference type="InterPro" id="IPR005495">
    <property type="entry name" value="LptG/LptF_permease"/>
</dbReference>
<feature type="transmembrane region" description="Helical" evidence="12">
    <location>
        <begin position="52"/>
        <end position="78"/>
    </location>
</feature>
<keyword evidence="10 12" id="KW-0472">Membrane</keyword>
<dbReference type="GO" id="GO:0055085">
    <property type="term" value="P:transmembrane transport"/>
    <property type="evidence" value="ECO:0007669"/>
    <property type="project" value="InterPro"/>
</dbReference>
<evidence type="ECO:0000256" key="8">
    <source>
        <dbReference type="ARBA" id="ARBA00022692"/>
    </source>
</evidence>
<evidence type="ECO:0000256" key="9">
    <source>
        <dbReference type="ARBA" id="ARBA00022989"/>
    </source>
</evidence>
<keyword evidence="7" id="KW-0997">Cell inner membrane</keyword>
<evidence type="ECO:0000256" key="4">
    <source>
        <dbReference type="ARBA" id="ARBA00014213"/>
    </source>
</evidence>
<name>A0A1R3W4P6_9GAMM</name>
<dbReference type="PANTHER" id="PTHR33529:SF7">
    <property type="entry name" value="LIPOPOLYSACCHARIDE EXPORT SYSTEM PERMEASE PROTEIN LPTF"/>
    <property type="match status" value="1"/>
</dbReference>
<evidence type="ECO:0000256" key="3">
    <source>
        <dbReference type="ARBA" id="ARBA00007725"/>
    </source>
</evidence>
<evidence type="ECO:0000256" key="2">
    <source>
        <dbReference type="ARBA" id="ARBA00004429"/>
    </source>
</evidence>
<reference evidence="13 14" key="1">
    <citation type="submission" date="2017-01" db="EMBL/GenBank/DDBJ databases">
        <authorList>
            <person name="Mah S.A."/>
            <person name="Swanson W.J."/>
            <person name="Moy G.W."/>
            <person name="Vacquier V.D."/>
        </authorList>
    </citation>
    <scope>NUCLEOTIDE SEQUENCE [LARGE SCALE GENOMIC DNA]</scope>
    <source>
        <strain evidence="13 14">M9</strain>
    </source>
</reference>
<evidence type="ECO:0000256" key="12">
    <source>
        <dbReference type="SAM" id="Phobius"/>
    </source>
</evidence>
<comment type="subcellular location">
    <subcellularLocation>
        <location evidence="2">Cell inner membrane</location>
        <topology evidence="2">Multi-pass membrane protein</topology>
    </subcellularLocation>
</comment>
<dbReference type="Pfam" id="PF03739">
    <property type="entry name" value="LptF_LptG"/>
    <property type="match status" value="1"/>
</dbReference>
<evidence type="ECO:0000256" key="1">
    <source>
        <dbReference type="ARBA" id="ARBA00002265"/>
    </source>
</evidence>
<evidence type="ECO:0000256" key="11">
    <source>
        <dbReference type="ARBA" id="ARBA00026081"/>
    </source>
</evidence>
<keyword evidence="5" id="KW-0813">Transport</keyword>
<dbReference type="STRING" id="233100.SAMN05216526_1685"/>
<feature type="transmembrane region" description="Helical" evidence="12">
    <location>
        <begin position="12"/>
        <end position="32"/>
    </location>
</feature>
<feature type="transmembrane region" description="Helical" evidence="12">
    <location>
        <begin position="99"/>
        <end position="122"/>
    </location>
</feature>
<keyword evidence="6" id="KW-1003">Cell membrane</keyword>